<sequence length="133" mass="15150">MTCRLTPFAQLCGGLSRGDGGGSVHVSAQGRFMMEAAPSKAVSSMMRRRKTMLRSLDPIAEDEMEHQLAYYEPDRHHHHHQQTAAWTTTKRPPQEQEQERAGVFMSKYLSVQQGGNWEQSSWQGHHRRAVVYA</sequence>
<organism evidence="2 3">
    <name type="scientific">Eleusine coracana subsp. coracana</name>
    <dbReference type="NCBI Taxonomy" id="191504"/>
    <lineage>
        <taxon>Eukaryota</taxon>
        <taxon>Viridiplantae</taxon>
        <taxon>Streptophyta</taxon>
        <taxon>Embryophyta</taxon>
        <taxon>Tracheophyta</taxon>
        <taxon>Spermatophyta</taxon>
        <taxon>Magnoliopsida</taxon>
        <taxon>Liliopsida</taxon>
        <taxon>Poales</taxon>
        <taxon>Poaceae</taxon>
        <taxon>PACMAD clade</taxon>
        <taxon>Chloridoideae</taxon>
        <taxon>Cynodonteae</taxon>
        <taxon>Eleusininae</taxon>
        <taxon>Eleusine</taxon>
    </lineage>
</organism>
<reference evidence="2" key="1">
    <citation type="journal article" date="2018" name="DNA Res.">
        <title>Multiple hybrid de novo genome assembly of finger millet, an orphan allotetraploid crop.</title>
        <authorList>
            <person name="Hatakeyama M."/>
            <person name="Aluri S."/>
            <person name="Balachadran M.T."/>
            <person name="Sivarajan S.R."/>
            <person name="Patrignani A."/>
            <person name="Gruter S."/>
            <person name="Poveda L."/>
            <person name="Shimizu-Inatsugi R."/>
            <person name="Baeten J."/>
            <person name="Francoijs K.J."/>
            <person name="Nataraja K.N."/>
            <person name="Reddy Y.A.N."/>
            <person name="Phadnis S."/>
            <person name="Ravikumar R.L."/>
            <person name="Schlapbach R."/>
            <person name="Sreeman S.M."/>
            <person name="Shimizu K.K."/>
        </authorList>
    </citation>
    <scope>NUCLEOTIDE SEQUENCE</scope>
</reference>
<feature type="region of interest" description="Disordered" evidence="1">
    <location>
        <begin position="75"/>
        <end position="99"/>
    </location>
</feature>
<keyword evidence="3" id="KW-1185">Reference proteome</keyword>
<comment type="caution">
    <text evidence="2">The sequence shown here is derived from an EMBL/GenBank/DDBJ whole genome shotgun (WGS) entry which is preliminary data.</text>
</comment>
<proteinExistence type="predicted"/>
<name>A0AAV5BXK1_ELECO</name>
<dbReference type="EMBL" id="BQKI01000003">
    <property type="protein sequence ID" value="GJM90278.1"/>
    <property type="molecule type" value="Genomic_DNA"/>
</dbReference>
<evidence type="ECO:0000313" key="3">
    <source>
        <dbReference type="Proteomes" id="UP001054889"/>
    </source>
</evidence>
<accession>A0AAV5BXK1</accession>
<evidence type="ECO:0000313" key="2">
    <source>
        <dbReference type="EMBL" id="GJM90278.1"/>
    </source>
</evidence>
<dbReference type="Proteomes" id="UP001054889">
    <property type="component" value="Unassembled WGS sequence"/>
</dbReference>
<gene>
    <name evidence="2" type="primary">ga06541</name>
    <name evidence="2" type="ORF">PR202_ga06541</name>
</gene>
<protein>
    <submittedName>
        <fullName evidence="2">Uncharacterized protein</fullName>
    </submittedName>
</protein>
<dbReference type="AlphaFoldDB" id="A0AAV5BXK1"/>
<reference evidence="2" key="2">
    <citation type="submission" date="2021-12" db="EMBL/GenBank/DDBJ databases">
        <title>Resequencing data analysis of finger millet.</title>
        <authorList>
            <person name="Hatakeyama M."/>
            <person name="Aluri S."/>
            <person name="Balachadran M.T."/>
            <person name="Sivarajan S.R."/>
            <person name="Poveda L."/>
            <person name="Shimizu-Inatsugi R."/>
            <person name="Schlapbach R."/>
            <person name="Sreeman S.M."/>
            <person name="Shimizu K.K."/>
        </authorList>
    </citation>
    <scope>NUCLEOTIDE SEQUENCE</scope>
</reference>
<evidence type="ECO:0000256" key="1">
    <source>
        <dbReference type="SAM" id="MobiDB-lite"/>
    </source>
</evidence>